<dbReference type="Proteomes" id="UP000824062">
    <property type="component" value="Unassembled WGS sequence"/>
</dbReference>
<gene>
    <name evidence="2" type="ORF">IAA19_03990</name>
</gene>
<organism evidence="2 3">
    <name type="scientific">Candidatus Olsenella pullistercoris</name>
    <dbReference type="NCBI Taxonomy" id="2838712"/>
    <lineage>
        <taxon>Bacteria</taxon>
        <taxon>Bacillati</taxon>
        <taxon>Actinomycetota</taxon>
        <taxon>Coriobacteriia</taxon>
        <taxon>Coriobacteriales</taxon>
        <taxon>Atopobiaceae</taxon>
        <taxon>Olsenella</taxon>
    </lineage>
</organism>
<evidence type="ECO:0000313" key="3">
    <source>
        <dbReference type="Proteomes" id="UP000824062"/>
    </source>
</evidence>
<reference evidence="2" key="1">
    <citation type="journal article" date="2021" name="PeerJ">
        <title>Extensive microbial diversity within the chicken gut microbiome revealed by metagenomics and culture.</title>
        <authorList>
            <person name="Gilroy R."/>
            <person name="Ravi A."/>
            <person name="Getino M."/>
            <person name="Pursley I."/>
            <person name="Horton D.L."/>
            <person name="Alikhan N.F."/>
            <person name="Baker D."/>
            <person name="Gharbi K."/>
            <person name="Hall N."/>
            <person name="Watson M."/>
            <person name="Adriaenssens E.M."/>
            <person name="Foster-Nyarko E."/>
            <person name="Jarju S."/>
            <person name="Secka A."/>
            <person name="Antonio M."/>
            <person name="Oren A."/>
            <person name="Chaudhuri R.R."/>
            <person name="La Ragione R."/>
            <person name="Hildebrand F."/>
            <person name="Pallen M.J."/>
        </authorList>
    </citation>
    <scope>NUCLEOTIDE SEQUENCE</scope>
    <source>
        <strain evidence="2">ChiHjej12B11-14209</strain>
    </source>
</reference>
<name>A0A9D2JDV1_9ACTN</name>
<evidence type="ECO:0000256" key="1">
    <source>
        <dbReference type="SAM" id="MobiDB-lite"/>
    </source>
</evidence>
<evidence type="ECO:0000313" key="2">
    <source>
        <dbReference type="EMBL" id="HIZ46161.1"/>
    </source>
</evidence>
<accession>A0A9D2JDV1</accession>
<protein>
    <submittedName>
        <fullName evidence="2">Uncharacterized protein</fullName>
    </submittedName>
</protein>
<proteinExistence type="predicted"/>
<comment type="caution">
    <text evidence="2">The sequence shown here is derived from an EMBL/GenBank/DDBJ whole genome shotgun (WGS) entry which is preliminary data.</text>
</comment>
<feature type="region of interest" description="Disordered" evidence="1">
    <location>
        <begin position="16"/>
        <end position="39"/>
    </location>
</feature>
<sequence>MIVRHVVLCSSSAGGTHEALRDHHGPQAQAGTDGVGWSKKSSAPPPRVFLQYLPFRYVTFAYEKSTVAHDPANPRSIVQRIRRDLALFLLDHLEYLQRFDKVKIYYDNGQALVTKALHDAVEYALSKEATIYRDASPQRYRLSQVADYLCTVELEAIKYRHSEETATDQLFFGSRRAFERNILKQARRHLLN</sequence>
<dbReference type="AlphaFoldDB" id="A0A9D2JDV1"/>
<reference evidence="2" key="2">
    <citation type="submission" date="2021-04" db="EMBL/GenBank/DDBJ databases">
        <authorList>
            <person name="Gilroy R."/>
        </authorList>
    </citation>
    <scope>NUCLEOTIDE SEQUENCE</scope>
    <source>
        <strain evidence="2">ChiHjej12B11-14209</strain>
    </source>
</reference>
<dbReference type="EMBL" id="DXBM01000036">
    <property type="protein sequence ID" value="HIZ46161.1"/>
    <property type="molecule type" value="Genomic_DNA"/>
</dbReference>